<feature type="non-terminal residue" evidence="8">
    <location>
        <position position="1"/>
    </location>
</feature>
<proteinExistence type="evidence at transcript level"/>
<evidence type="ECO:0000256" key="2">
    <source>
        <dbReference type="ARBA" id="ARBA00006772"/>
    </source>
</evidence>
<feature type="transmembrane region" description="Helical" evidence="7">
    <location>
        <begin position="226"/>
        <end position="247"/>
    </location>
</feature>
<keyword evidence="4 7" id="KW-0812">Transmembrane</keyword>
<evidence type="ECO:0000256" key="7">
    <source>
        <dbReference type="SAM" id="Phobius"/>
    </source>
</evidence>
<evidence type="ECO:0000256" key="4">
    <source>
        <dbReference type="ARBA" id="ARBA00022692"/>
    </source>
</evidence>
<keyword evidence="3" id="KW-0813">Transport</keyword>
<evidence type="ECO:0000256" key="3">
    <source>
        <dbReference type="ARBA" id="ARBA00022448"/>
    </source>
</evidence>
<protein>
    <submittedName>
        <fullName evidence="8">Putative na+/dicarboxylate na+/tricarboxylate and phosphate transporter</fullName>
    </submittedName>
</protein>
<feature type="transmembrane region" description="Helical" evidence="7">
    <location>
        <begin position="438"/>
        <end position="458"/>
    </location>
</feature>
<feature type="transmembrane region" description="Helical" evidence="7">
    <location>
        <begin position="79"/>
        <end position="105"/>
    </location>
</feature>
<evidence type="ECO:0000313" key="8">
    <source>
        <dbReference type="EMBL" id="JAB77907.1"/>
    </source>
</evidence>
<dbReference type="EMBL" id="GANP01006561">
    <property type="protein sequence ID" value="JAB77907.1"/>
    <property type="molecule type" value="mRNA"/>
</dbReference>
<dbReference type="AlphaFoldDB" id="V5HQ50"/>
<dbReference type="GO" id="GO:0015137">
    <property type="term" value="F:citrate transmembrane transporter activity"/>
    <property type="evidence" value="ECO:0007669"/>
    <property type="project" value="TreeGrafter"/>
</dbReference>
<dbReference type="CDD" id="cd01115">
    <property type="entry name" value="SLC13_permease"/>
    <property type="match status" value="1"/>
</dbReference>
<evidence type="ECO:0000256" key="6">
    <source>
        <dbReference type="ARBA" id="ARBA00023136"/>
    </source>
</evidence>
<feature type="transmembrane region" description="Helical" evidence="7">
    <location>
        <begin position="278"/>
        <end position="297"/>
    </location>
</feature>
<dbReference type="PROSITE" id="PS01271">
    <property type="entry name" value="NA_SULFATE"/>
    <property type="match status" value="1"/>
</dbReference>
<dbReference type="PANTHER" id="PTHR10283:SF82">
    <property type="entry name" value="SOLUTE CARRIER FAMILY 13 MEMBER 2"/>
    <property type="match status" value="1"/>
</dbReference>
<keyword evidence="6 7" id="KW-0472">Membrane</keyword>
<dbReference type="PANTHER" id="PTHR10283">
    <property type="entry name" value="SOLUTE CARRIER FAMILY 13 MEMBER"/>
    <property type="match status" value="1"/>
</dbReference>
<dbReference type="InterPro" id="IPR001898">
    <property type="entry name" value="SLC13A/DASS"/>
</dbReference>
<name>V5HQ50_IXORI</name>
<dbReference type="GO" id="GO:0005886">
    <property type="term" value="C:plasma membrane"/>
    <property type="evidence" value="ECO:0007669"/>
    <property type="project" value="TreeGrafter"/>
</dbReference>
<comment type="subcellular location">
    <subcellularLocation>
        <location evidence="1">Membrane</location>
        <topology evidence="1">Multi-pass membrane protein</topology>
    </subcellularLocation>
</comment>
<feature type="transmembrane region" description="Helical" evidence="7">
    <location>
        <begin position="181"/>
        <end position="206"/>
    </location>
</feature>
<accession>V5HQ50</accession>
<feature type="transmembrane region" description="Helical" evidence="7">
    <location>
        <begin position="478"/>
        <end position="497"/>
    </location>
</feature>
<feature type="transmembrane region" description="Helical" evidence="7">
    <location>
        <begin position="54"/>
        <end position="73"/>
    </location>
</feature>
<sequence length="534" mass="58819">ETRCAYAILLMAVYWMFELVHLSVTSLLPVFLFPILGILDTASTTAPYMKDVNMMYLAGMIMAAAVEHCNLHYRIALRILLLIGTKTIWLLLGFMTTAMFLSMWLSNMATTLMVLPIVDAVVDEICKKTAEGNLKYGTQETAYTNDGFREENGQGSVESLELHTKESEQRWEASTSRFRHAMLLGIAYAANIGGTGSVIGTAPNLIIMGLVEELYPSSATLSFATWMIYNVPPMILCVICAWLYLYFHFIPKRFRSGQLNHEAVGQAIRKRYDDLGPISFHEVAVLAIFIVTVLLWFFRDPYVVTGWASFFPLGKNIKDATPAMLMVLLLFLIPAKPLADPGGSSLLGWHVVQKKIPWGVLLLMGGSFSMAEASKSSGLSVMIGQYLTRLDFLHPILLVTVLCIFTCVVTEIASNTATASVLLPITSYLAQALRIHPLYLMIPVTVSASFAFMLPVATPPNAMVYEHGNMKLSDMVKTGFVMNVACILIEVLAINTLGEWAFNLSQFPAWAEPANSTLSTAPMNVTQSTTAGVL</sequence>
<evidence type="ECO:0000256" key="5">
    <source>
        <dbReference type="ARBA" id="ARBA00022989"/>
    </source>
</evidence>
<dbReference type="Pfam" id="PF00939">
    <property type="entry name" value="Na_sulph_symp"/>
    <property type="match status" value="1"/>
</dbReference>
<dbReference type="InterPro" id="IPR031312">
    <property type="entry name" value="Na/sul_symport_CS"/>
</dbReference>
<evidence type="ECO:0000256" key="1">
    <source>
        <dbReference type="ARBA" id="ARBA00004141"/>
    </source>
</evidence>
<dbReference type="GO" id="GO:0015141">
    <property type="term" value="F:succinate transmembrane transporter activity"/>
    <property type="evidence" value="ECO:0007669"/>
    <property type="project" value="TreeGrafter"/>
</dbReference>
<feature type="transmembrane region" description="Helical" evidence="7">
    <location>
        <begin position="393"/>
        <end position="426"/>
    </location>
</feature>
<comment type="similarity">
    <text evidence="2">Belongs to the SLC13A/DASS transporter (TC 2.A.47) family. NADC subfamily.</text>
</comment>
<feature type="transmembrane region" description="Helical" evidence="7">
    <location>
        <begin position="19"/>
        <end position="42"/>
    </location>
</feature>
<keyword evidence="5 7" id="KW-1133">Transmembrane helix</keyword>
<organism evidence="8">
    <name type="scientific">Ixodes ricinus</name>
    <name type="common">Common tick</name>
    <name type="synonym">Acarus ricinus</name>
    <dbReference type="NCBI Taxonomy" id="34613"/>
    <lineage>
        <taxon>Eukaryota</taxon>
        <taxon>Metazoa</taxon>
        <taxon>Ecdysozoa</taxon>
        <taxon>Arthropoda</taxon>
        <taxon>Chelicerata</taxon>
        <taxon>Arachnida</taxon>
        <taxon>Acari</taxon>
        <taxon>Parasitiformes</taxon>
        <taxon>Ixodida</taxon>
        <taxon>Ixodoidea</taxon>
        <taxon>Ixodidae</taxon>
        <taxon>Ixodinae</taxon>
        <taxon>Ixodes</taxon>
    </lineage>
</organism>
<reference evidence="8" key="1">
    <citation type="journal article" date="2015" name="Sci. Rep.">
        <title>Tissue- and time-dependent transcription in Ixodes ricinus salivary glands and midguts when blood feeding on the vertebrate host.</title>
        <authorList>
            <person name="Kotsyfakis M."/>
            <person name="Schwarz A."/>
            <person name="Erhart J."/>
            <person name="Ribeiro J.M."/>
        </authorList>
    </citation>
    <scope>NUCLEOTIDE SEQUENCE</scope>
    <source>
        <tissue evidence="8">Salivary gland and midgut</tissue>
    </source>
</reference>